<feature type="chain" id="PRO_5013991885" description="Aspartate 1-decarboxylase alpha chain" evidence="9 13">
    <location>
        <begin position="25"/>
        <end position="127"/>
    </location>
</feature>
<keyword evidence="4 9" id="KW-0068">Autocatalytic cleavage</keyword>
<dbReference type="Gene3D" id="2.40.40.20">
    <property type="match status" value="1"/>
</dbReference>
<dbReference type="PANTHER" id="PTHR21012">
    <property type="entry name" value="ASPARTATE 1-DECARBOXYLASE"/>
    <property type="match status" value="1"/>
</dbReference>
<evidence type="ECO:0000256" key="12">
    <source>
        <dbReference type="PIRSR" id="PIRSR006246-3"/>
    </source>
</evidence>
<keyword evidence="2 9" id="KW-0566">Pantothenate biosynthesis</keyword>
<dbReference type="NCBIfam" id="TIGR00223">
    <property type="entry name" value="panD"/>
    <property type="match status" value="1"/>
</dbReference>
<dbReference type="EC" id="4.1.1.11" evidence="9"/>
<keyword evidence="8 9" id="KW-0670">Pyruvate</keyword>
<evidence type="ECO:0000256" key="8">
    <source>
        <dbReference type="ARBA" id="ARBA00023317"/>
    </source>
</evidence>
<comment type="subunit">
    <text evidence="9">Heterooctamer of four alpha and four beta subunits.</text>
</comment>
<dbReference type="SUPFAM" id="SSF50692">
    <property type="entry name" value="ADC-like"/>
    <property type="match status" value="1"/>
</dbReference>
<evidence type="ECO:0000256" key="5">
    <source>
        <dbReference type="ARBA" id="ARBA00023145"/>
    </source>
</evidence>
<comment type="pathway">
    <text evidence="9">Cofactor biosynthesis; (R)-pantothenate biosynthesis; beta-alanine from L-aspartate: step 1/1.</text>
</comment>
<comment type="cofactor">
    <cofactor evidence="9 10">
        <name>pyruvate</name>
        <dbReference type="ChEBI" id="CHEBI:15361"/>
    </cofactor>
    <text evidence="9 10">Binds 1 pyruvoyl group covalently per subunit.</text>
</comment>
<evidence type="ECO:0000313" key="15">
    <source>
        <dbReference type="Proteomes" id="UP000050398"/>
    </source>
</evidence>
<dbReference type="PIRSF" id="PIRSF006246">
    <property type="entry name" value="Asp_decarbox"/>
    <property type="match status" value="1"/>
</dbReference>
<dbReference type="GO" id="GO:0005829">
    <property type="term" value="C:cytosol"/>
    <property type="evidence" value="ECO:0007669"/>
    <property type="project" value="TreeGrafter"/>
</dbReference>
<dbReference type="GO" id="GO:0004068">
    <property type="term" value="F:aspartate 1-decarboxylase activity"/>
    <property type="evidence" value="ECO:0007669"/>
    <property type="project" value="UniProtKB-UniRule"/>
</dbReference>
<comment type="function">
    <text evidence="9">Catalyzes the pyruvoyl-dependent decarboxylation of aspartate to produce beta-alanine.</text>
</comment>
<accession>A0A0P6W1U2</accession>
<comment type="similarity">
    <text evidence="9">Belongs to the PanD family.</text>
</comment>
<keyword evidence="1 9" id="KW-0963">Cytoplasm</keyword>
<dbReference type="RefSeq" id="WP_060672363.1">
    <property type="nucleotide sequence ID" value="NZ_LIXZ01000006.1"/>
</dbReference>
<comment type="caution">
    <text evidence="14">The sequence shown here is derived from an EMBL/GenBank/DDBJ whole genome shotgun (WGS) entry which is preliminary data.</text>
</comment>
<comment type="PTM">
    <text evidence="9 12">Is synthesized initially as an inactive proenzyme, which is activated by self-cleavage at a specific serine bond to produce a beta-subunit with a hydroxyl group at its C-terminus and an alpha-subunit with a pyruvoyl group at its N-terminus.</text>
</comment>
<dbReference type="GO" id="GO:0006523">
    <property type="term" value="P:alanine biosynthetic process"/>
    <property type="evidence" value="ECO:0007669"/>
    <property type="project" value="InterPro"/>
</dbReference>
<evidence type="ECO:0000313" key="14">
    <source>
        <dbReference type="EMBL" id="KPL59799.1"/>
    </source>
</evidence>
<comment type="subcellular location">
    <subcellularLocation>
        <location evidence="9">Cytoplasm</location>
    </subcellularLocation>
</comment>
<reference evidence="14 15" key="1">
    <citation type="submission" date="2015-08" db="EMBL/GenBank/DDBJ databases">
        <title>Draft Genome Sequence of Bacillus vietnamensis UCD-SED5.</title>
        <authorList>
            <person name="Lee R.D."/>
            <person name="Jospin G."/>
            <person name="Lang J.M."/>
            <person name="Coil D.A."/>
            <person name="Eisen J.A."/>
        </authorList>
    </citation>
    <scope>NUCLEOTIDE SEQUENCE [LARGE SCALE GENOMIC DNA]</scope>
    <source>
        <strain evidence="14 15">UCD-SED5</strain>
    </source>
</reference>
<protein>
    <recommendedName>
        <fullName evidence="9">Aspartate 1-decarboxylase</fullName>
        <ecNumber evidence="9">4.1.1.11</ecNumber>
    </recommendedName>
    <alternativeName>
        <fullName evidence="9">Aspartate alpha-decarboxylase</fullName>
    </alternativeName>
    <component>
        <recommendedName>
            <fullName evidence="9">Aspartate 1-decarboxylase beta chain</fullName>
        </recommendedName>
    </component>
    <component>
        <recommendedName>
            <fullName evidence="9">Aspartate 1-decarboxylase alpha chain</fullName>
        </recommendedName>
    </component>
</protein>
<dbReference type="InterPro" id="IPR009010">
    <property type="entry name" value="Asp_de-COase-like_dom_sf"/>
</dbReference>
<feature type="binding site" evidence="9 11">
    <location>
        <position position="57"/>
    </location>
    <ligand>
        <name>substrate</name>
    </ligand>
</feature>
<feature type="active site" description="Schiff-base intermediate with substrate; via pyruvic acid" evidence="9 10">
    <location>
        <position position="25"/>
    </location>
</feature>
<evidence type="ECO:0000256" key="13">
    <source>
        <dbReference type="PIRSR" id="PIRSR006246-5"/>
    </source>
</evidence>
<evidence type="ECO:0000256" key="10">
    <source>
        <dbReference type="PIRSR" id="PIRSR006246-1"/>
    </source>
</evidence>
<feature type="active site" description="Proton donor" evidence="9 10">
    <location>
        <position position="58"/>
    </location>
</feature>
<feature type="modified residue" description="Pyruvic acid (Ser)" evidence="9 12">
    <location>
        <position position="25"/>
    </location>
</feature>
<dbReference type="EMBL" id="LIXZ01000006">
    <property type="protein sequence ID" value="KPL59799.1"/>
    <property type="molecule type" value="Genomic_DNA"/>
</dbReference>
<dbReference type="PATRIC" id="fig|218284.4.peg.3687"/>
<dbReference type="HAMAP" id="MF_00446">
    <property type="entry name" value="PanD"/>
    <property type="match status" value="1"/>
</dbReference>
<proteinExistence type="inferred from homology"/>
<evidence type="ECO:0000256" key="2">
    <source>
        <dbReference type="ARBA" id="ARBA00022655"/>
    </source>
</evidence>
<keyword evidence="7 9" id="KW-0704">Schiff base</keyword>
<feature type="chain" id="PRO_5013991886" description="Aspartate 1-decarboxylase beta chain" evidence="9 13">
    <location>
        <begin position="1"/>
        <end position="24"/>
    </location>
</feature>
<name>A0A0P6W1U2_9BACI</name>
<evidence type="ECO:0000256" key="4">
    <source>
        <dbReference type="ARBA" id="ARBA00022813"/>
    </source>
</evidence>
<feature type="binding site" evidence="9 11">
    <location>
        <begin position="73"/>
        <end position="75"/>
    </location>
    <ligand>
        <name>substrate</name>
    </ligand>
</feature>
<sequence>MFRTMMSGKIHRATVTEANLDYVGSITIDQDILDAVGMMANEKVQIVNNNNGARLETYIIPGERGSGVICLNGAAARLVQKGDIVIIISYKLVAEEMVHDHLPKVAIMGENNRVIDMIGTEPEATIL</sequence>
<keyword evidence="3 9" id="KW-0210">Decarboxylase</keyword>
<dbReference type="eggNOG" id="COG0853">
    <property type="taxonomic scope" value="Bacteria"/>
</dbReference>
<dbReference type="PANTHER" id="PTHR21012:SF0">
    <property type="entry name" value="ASPARTATE 1-DECARBOXYLASE"/>
    <property type="match status" value="1"/>
</dbReference>
<keyword evidence="5 9" id="KW-0865">Zymogen</keyword>
<dbReference type="Proteomes" id="UP000050398">
    <property type="component" value="Unassembled WGS sequence"/>
</dbReference>
<dbReference type="OrthoDB" id="9803983at2"/>
<dbReference type="Pfam" id="PF02261">
    <property type="entry name" value="Asp_decarbox"/>
    <property type="match status" value="1"/>
</dbReference>
<dbReference type="AlphaFoldDB" id="A0A0P6W1U2"/>
<dbReference type="GO" id="GO:0015940">
    <property type="term" value="P:pantothenate biosynthetic process"/>
    <property type="evidence" value="ECO:0007669"/>
    <property type="project" value="UniProtKB-UniRule"/>
</dbReference>
<evidence type="ECO:0000256" key="1">
    <source>
        <dbReference type="ARBA" id="ARBA00022490"/>
    </source>
</evidence>
<dbReference type="CDD" id="cd06919">
    <property type="entry name" value="Asp_decarbox"/>
    <property type="match status" value="1"/>
</dbReference>
<keyword evidence="6 9" id="KW-0456">Lyase</keyword>
<evidence type="ECO:0000256" key="3">
    <source>
        <dbReference type="ARBA" id="ARBA00022793"/>
    </source>
</evidence>
<dbReference type="InterPro" id="IPR003190">
    <property type="entry name" value="Asp_decarbox"/>
</dbReference>
<evidence type="ECO:0000256" key="6">
    <source>
        <dbReference type="ARBA" id="ARBA00023239"/>
    </source>
</evidence>
<evidence type="ECO:0000256" key="9">
    <source>
        <dbReference type="HAMAP-Rule" id="MF_00446"/>
    </source>
</evidence>
<organism evidence="14 15">
    <name type="scientific">Rossellomorea vietnamensis</name>
    <dbReference type="NCBI Taxonomy" id="218284"/>
    <lineage>
        <taxon>Bacteria</taxon>
        <taxon>Bacillati</taxon>
        <taxon>Bacillota</taxon>
        <taxon>Bacilli</taxon>
        <taxon>Bacillales</taxon>
        <taxon>Bacillaceae</taxon>
        <taxon>Rossellomorea</taxon>
    </lineage>
</organism>
<gene>
    <name evidence="9" type="primary">panD</name>
    <name evidence="14" type="ORF">AM506_10100</name>
</gene>
<dbReference type="UniPathway" id="UPA00028">
    <property type="reaction ID" value="UER00002"/>
</dbReference>
<evidence type="ECO:0000256" key="7">
    <source>
        <dbReference type="ARBA" id="ARBA00023270"/>
    </source>
</evidence>
<evidence type="ECO:0000256" key="11">
    <source>
        <dbReference type="PIRSR" id="PIRSR006246-2"/>
    </source>
</evidence>
<comment type="catalytic activity">
    <reaction evidence="9">
        <text>L-aspartate + H(+) = beta-alanine + CO2</text>
        <dbReference type="Rhea" id="RHEA:19497"/>
        <dbReference type="ChEBI" id="CHEBI:15378"/>
        <dbReference type="ChEBI" id="CHEBI:16526"/>
        <dbReference type="ChEBI" id="CHEBI:29991"/>
        <dbReference type="ChEBI" id="CHEBI:57966"/>
        <dbReference type="EC" id="4.1.1.11"/>
    </reaction>
</comment>